<sequence>MYKNAYEELNQLEMFTAFSELLSILALGTIPLLKVEKISQAISTRSLTIENSTTLSSPVATLSFSATVAFEVQSPSRIQVGCKEGTMTLKPPAENMEILGQNISLNPETC</sequence>
<reference evidence="6" key="2">
    <citation type="journal article" date="2017" name="J. Anim. Genet.">
        <title>Multiple reference genome sequences of hot pepper reveal the massive evolution of plant disease resistance genes by retroduplication.</title>
        <authorList>
            <person name="Kim S."/>
            <person name="Park J."/>
            <person name="Yeom S.-I."/>
            <person name="Kim Y.-M."/>
            <person name="Seo E."/>
            <person name="Kim K.-T."/>
            <person name="Kim M.-S."/>
            <person name="Lee J.M."/>
            <person name="Cheong K."/>
            <person name="Shin H.-S."/>
            <person name="Kim S.-B."/>
            <person name="Han K."/>
            <person name="Lee J."/>
            <person name="Park M."/>
            <person name="Lee H.-A."/>
            <person name="Lee H.-Y."/>
            <person name="Lee Y."/>
            <person name="Oh S."/>
            <person name="Lee J.H."/>
            <person name="Choi E."/>
            <person name="Choi E."/>
            <person name="Lee S.E."/>
            <person name="Jeon J."/>
            <person name="Kim H."/>
            <person name="Choi G."/>
            <person name="Song H."/>
            <person name="Lee J."/>
            <person name="Lee S.-C."/>
            <person name="Kwon J.-K."/>
            <person name="Lee H.-Y."/>
            <person name="Koo N."/>
            <person name="Hong Y."/>
            <person name="Kim R.W."/>
            <person name="Kang W.-H."/>
            <person name="Huh J.H."/>
            <person name="Kang B.-C."/>
            <person name="Yang T.-J."/>
            <person name="Lee Y.-H."/>
            <person name="Bennetzen J.L."/>
            <person name="Choi D."/>
        </authorList>
    </citation>
    <scope>NUCLEOTIDE SEQUENCE [LARGE SCALE GENOMIC DNA]</scope>
    <source>
        <strain evidence="6">cv. PBC81</strain>
    </source>
</reference>
<organism evidence="5 6">
    <name type="scientific">Capsicum baccatum</name>
    <name type="common">Peruvian pepper</name>
    <dbReference type="NCBI Taxonomy" id="33114"/>
    <lineage>
        <taxon>Eukaryota</taxon>
        <taxon>Viridiplantae</taxon>
        <taxon>Streptophyta</taxon>
        <taxon>Embryophyta</taxon>
        <taxon>Tracheophyta</taxon>
        <taxon>Spermatophyta</taxon>
        <taxon>Magnoliopsida</taxon>
        <taxon>eudicotyledons</taxon>
        <taxon>Gunneridae</taxon>
        <taxon>Pentapetalae</taxon>
        <taxon>asterids</taxon>
        <taxon>lamiids</taxon>
        <taxon>Solanales</taxon>
        <taxon>Solanaceae</taxon>
        <taxon>Solanoideae</taxon>
        <taxon>Capsiceae</taxon>
        <taxon>Capsicum</taxon>
    </lineage>
</organism>
<dbReference type="OrthoDB" id="498392at2759"/>
<evidence type="ECO:0000256" key="3">
    <source>
        <dbReference type="ARBA" id="ARBA00022946"/>
    </source>
</evidence>
<gene>
    <name evidence="5" type="ORF">CQW23_21933</name>
</gene>
<keyword evidence="2" id="KW-0934">Plastid</keyword>
<evidence type="ECO:0000259" key="4">
    <source>
        <dbReference type="Pfam" id="PF04755"/>
    </source>
</evidence>
<evidence type="ECO:0000313" key="5">
    <source>
        <dbReference type="EMBL" id="PHT38360.1"/>
    </source>
</evidence>
<protein>
    <submittedName>
        <fullName evidence="5">Plastoglobulin-1, chloroplastic</fullName>
    </submittedName>
</protein>
<dbReference type="EMBL" id="MLFT02000009">
    <property type="protein sequence ID" value="PHT38360.1"/>
    <property type="molecule type" value="Genomic_DNA"/>
</dbReference>
<evidence type="ECO:0000313" key="6">
    <source>
        <dbReference type="Proteomes" id="UP000224567"/>
    </source>
</evidence>
<comment type="caution">
    <text evidence="5">The sequence shown here is derived from an EMBL/GenBank/DDBJ whole genome shotgun (WGS) entry which is preliminary data.</text>
</comment>
<dbReference type="Proteomes" id="UP000224567">
    <property type="component" value="Unassembled WGS sequence"/>
</dbReference>
<comment type="subcellular location">
    <subcellularLocation>
        <location evidence="1">Plastid</location>
    </subcellularLocation>
</comment>
<reference evidence="5 6" key="1">
    <citation type="journal article" date="2017" name="Genome Biol.">
        <title>New reference genome sequences of hot pepper reveal the massive evolution of plant disease-resistance genes by retroduplication.</title>
        <authorList>
            <person name="Kim S."/>
            <person name="Park J."/>
            <person name="Yeom S.I."/>
            <person name="Kim Y.M."/>
            <person name="Seo E."/>
            <person name="Kim K.T."/>
            <person name="Kim M.S."/>
            <person name="Lee J.M."/>
            <person name="Cheong K."/>
            <person name="Shin H.S."/>
            <person name="Kim S.B."/>
            <person name="Han K."/>
            <person name="Lee J."/>
            <person name="Park M."/>
            <person name="Lee H.A."/>
            <person name="Lee H.Y."/>
            <person name="Lee Y."/>
            <person name="Oh S."/>
            <person name="Lee J.H."/>
            <person name="Choi E."/>
            <person name="Choi E."/>
            <person name="Lee S.E."/>
            <person name="Jeon J."/>
            <person name="Kim H."/>
            <person name="Choi G."/>
            <person name="Song H."/>
            <person name="Lee J."/>
            <person name="Lee S.C."/>
            <person name="Kwon J.K."/>
            <person name="Lee H.Y."/>
            <person name="Koo N."/>
            <person name="Hong Y."/>
            <person name="Kim R.W."/>
            <person name="Kang W.H."/>
            <person name="Huh J.H."/>
            <person name="Kang B.C."/>
            <person name="Yang T.J."/>
            <person name="Lee Y.H."/>
            <person name="Bennetzen J.L."/>
            <person name="Choi D."/>
        </authorList>
    </citation>
    <scope>NUCLEOTIDE SEQUENCE [LARGE SCALE GENOMIC DNA]</scope>
    <source>
        <strain evidence="6">cv. PBC81</strain>
    </source>
</reference>
<keyword evidence="6" id="KW-1185">Reference proteome</keyword>
<accession>A0A2G2VZE9</accession>
<proteinExistence type="predicted"/>
<evidence type="ECO:0000256" key="1">
    <source>
        <dbReference type="ARBA" id="ARBA00004474"/>
    </source>
</evidence>
<dbReference type="InterPro" id="IPR006843">
    <property type="entry name" value="PAP/fibrillin_dom"/>
</dbReference>
<dbReference type="AlphaFoldDB" id="A0A2G2VZE9"/>
<name>A0A2G2VZE9_CAPBA</name>
<dbReference type="STRING" id="33114.A0A2G2VZE9"/>
<dbReference type="InterPro" id="IPR039633">
    <property type="entry name" value="PAP"/>
</dbReference>
<feature type="domain" description="Plastid lipid-associated protein/fibrillin conserved" evidence="4">
    <location>
        <begin position="14"/>
        <end position="90"/>
    </location>
</feature>
<keyword evidence="3" id="KW-0809">Transit peptide</keyword>
<dbReference type="GO" id="GO:0009536">
    <property type="term" value="C:plastid"/>
    <property type="evidence" value="ECO:0007669"/>
    <property type="project" value="UniProtKB-SubCell"/>
</dbReference>
<dbReference type="Pfam" id="PF04755">
    <property type="entry name" value="PAP_fibrillin"/>
    <property type="match status" value="1"/>
</dbReference>
<dbReference type="PANTHER" id="PTHR31906">
    <property type="entry name" value="PLASTID-LIPID-ASSOCIATED PROTEIN 4, CHLOROPLASTIC-RELATED"/>
    <property type="match status" value="1"/>
</dbReference>
<evidence type="ECO:0000256" key="2">
    <source>
        <dbReference type="ARBA" id="ARBA00022640"/>
    </source>
</evidence>